<dbReference type="PANTHER" id="PTHR45630">
    <property type="entry name" value="CATION-TRANSPORTING ATPASE-RELATED"/>
    <property type="match status" value="1"/>
</dbReference>
<feature type="transmembrane region" description="Helical" evidence="8">
    <location>
        <begin position="51"/>
        <end position="74"/>
    </location>
</feature>
<name>T1GC37_MEGSC</name>
<evidence type="ECO:0000256" key="7">
    <source>
        <dbReference type="ARBA" id="ARBA00022967"/>
    </source>
</evidence>
<evidence type="ECO:0000256" key="8">
    <source>
        <dbReference type="SAM" id="Phobius"/>
    </source>
</evidence>
<feature type="transmembrane region" description="Helical" evidence="8">
    <location>
        <begin position="94"/>
        <end position="119"/>
    </location>
</feature>
<dbReference type="InterPro" id="IPR006544">
    <property type="entry name" value="P-type_TPase_V"/>
</dbReference>
<feature type="transmembrane region" description="Helical" evidence="8">
    <location>
        <begin position="131"/>
        <end position="151"/>
    </location>
</feature>
<dbReference type="SUPFAM" id="SSF81665">
    <property type="entry name" value="Calcium ATPase, transmembrane domain M"/>
    <property type="match status" value="1"/>
</dbReference>
<keyword evidence="5" id="KW-0067">ATP-binding</keyword>
<protein>
    <recommendedName>
        <fullName evidence="11">Cation-transporting P-type ATPase C-terminal domain-containing protein</fullName>
    </recommendedName>
</protein>
<evidence type="ECO:0000256" key="2">
    <source>
        <dbReference type="ARBA" id="ARBA00022553"/>
    </source>
</evidence>
<keyword evidence="6" id="KW-0460">Magnesium</keyword>
<feature type="transmembrane region" description="Helical" evidence="8">
    <location>
        <begin position="13"/>
        <end position="30"/>
    </location>
</feature>
<dbReference type="InterPro" id="IPR023298">
    <property type="entry name" value="ATPase_P-typ_TM_dom_sf"/>
</dbReference>
<dbReference type="GO" id="GO:0005524">
    <property type="term" value="F:ATP binding"/>
    <property type="evidence" value="ECO:0007669"/>
    <property type="project" value="UniProtKB-KW"/>
</dbReference>
<reference evidence="9" key="2">
    <citation type="submission" date="2015-06" db="UniProtKB">
        <authorList>
            <consortium name="EnsemblMetazoa"/>
        </authorList>
    </citation>
    <scope>IDENTIFICATION</scope>
</reference>
<keyword evidence="8" id="KW-0472">Membrane</keyword>
<dbReference type="GO" id="GO:0016020">
    <property type="term" value="C:membrane"/>
    <property type="evidence" value="ECO:0007669"/>
    <property type="project" value="UniProtKB-SubCell"/>
</dbReference>
<evidence type="ECO:0000256" key="1">
    <source>
        <dbReference type="ARBA" id="ARBA00004141"/>
    </source>
</evidence>
<evidence type="ECO:0000313" key="10">
    <source>
        <dbReference type="Proteomes" id="UP000015102"/>
    </source>
</evidence>
<evidence type="ECO:0000256" key="3">
    <source>
        <dbReference type="ARBA" id="ARBA00022723"/>
    </source>
</evidence>
<keyword evidence="10" id="KW-1185">Reference proteome</keyword>
<dbReference type="EMBL" id="CAQQ02394499">
    <property type="status" value="NOT_ANNOTATED_CDS"/>
    <property type="molecule type" value="Genomic_DNA"/>
</dbReference>
<keyword evidence="8" id="KW-0812">Transmembrane</keyword>
<organism evidence="9 10">
    <name type="scientific">Megaselia scalaris</name>
    <name type="common">Humpbacked fly</name>
    <name type="synonym">Phora scalaris</name>
    <dbReference type="NCBI Taxonomy" id="36166"/>
    <lineage>
        <taxon>Eukaryota</taxon>
        <taxon>Metazoa</taxon>
        <taxon>Ecdysozoa</taxon>
        <taxon>Arthropoda</taxon>
        <taxon>Hexapoda</taxon>
        <taxon>Insecta</taxon>
        <taxon>Pterygota</taxon>
        <taxon>Neoptera</taxon>
        <taxon>Endopterygota</taxon>
        <taxon>Diptera</taxon>
        <taxon>Brachycera</taxon>
        <taxon>Muscomorpha</taxon>
        <taxon>Platypezoidea</taxon>
        <taxon>Phoridae</taxon>
        <taxon>Megaseliini</taxon>
        <taxon>Megaselia</taxon>
    </lineage>
</organism>
<dbReference type="HOGENOM" id="CLU_1116822_0_0_1"/>
<keyword evidence="4" id="KW-0547">Nucleotide-binding</keyword>
<keyword evidence="2" id="KW-0597">Phosphoprotein</keyword>
<evidence type="ECO:0008006" key="11">
    <source>
        <dbReference type="Google" id="ProtNLM"/>
    </source>
</evidence>
<keyword evidence="7" id="KW-1278">Translocase</keyword>
<sequence length="249" mass="28150">MILYSIGSNLTDIQFLFIDLGLISVTAFFFGRTSSAPSLKAKTPPPNSLIAPGPVISLSFHLLIIISVQVISWIHMQSEPWFEPFDVTELDGEYVLPCFENYTIFVVSSFQYLILAFVFSEGRPHRKQMVSNIPLVLCLAFNAALILYVAAGPNDDFSKFVGLKTPPEFGFRAWLVGYGLANLLVAVIAESFIFPKIFRNRKGPEREFEKVEKIMDSDRKWPPISMEATDLEGSFHLENEKETYKFVDC</sequence>
<dbReference type="PANTHER" id="PTHR45630:SF8">
    <property type="entry name" value="CATION-TRANSPORTING ATPASE"/>
    <property type="match status" value="1"/>
</dbReference>
<keyword evidence="3" id="KW-0479">Metal-binding</keyword>
<dbReference type="AlphaFoldDB" id="T1GC37"/>
<evidence type="ECO:0000256" key="5">
    <source>
        <dbReference type="ARBA" id="ARBA00022840"/>
    </source>
</evidence>
<dbReference type="STRING" id="36166.T1GC37"/>
<dbReference type="Proteomes" id="UP000015102">
    <property type="component" value="Unassembled WGS sequence"/>
</dbReference>
<dbReference type="GO" id="GO:0140358">
    <property type="term" value="F:P-type transmembrane transporter activity"/>
    <property type="evidence" value="ECO:0007669"/>
    <property type="project" value="InterPro"/>
</dbReference>
<evidence type="ECO:0000313" key="9">
    <source>
        <dbReference type="EnsemblMetazoa" id="MESCA000833-PA"/>
    </source>
</evidence>
<accession>T1GC37</accession>
<dbReference type="EnsemblMetazoa" id="MESCA000833-RA">
    <property type="protein sequence ID" value="MESCA000833-PA"/>
    <property type="gene ID" value="MESCA000833"/>
</dbReference>
<comment type="subcellular location">
    <subcellularLocation>
        <location evidence="1">Membrane</location>
        <topology evidence="1">Multi-pass membrane protein</topology>
    </subcellularLocation>
</comment>
<feature type="transmembrane region" description="Helical" evidence="8">
    <location>
        <begin position="171"/>
        <end position="194"/>
    </location>
</feature>
<evidence type="ECO:0000256" key="6">
    <source>
        <dbReference type="ARBA" id="ARBA00022842"/>
    </source>
</evidence>
<dbReference type="GO" id="GO:0015203">
    <property type="term" value="F:polyamine transmembrane transporter activity"/>
    <property type="evidence" value="ECO:0007669"/>
    <property type="project" value="TreeGrafter"/>
</dbReference>
<reference evidence="10" key="1">
    <citation type="submission" date="2013-02" db="EMBL/GenBank/DDBJ databases">
        <authorList>
            <person name="Hughes D."/>
        </authorList>
    </citation>
    <scope>NUCLEOTIDE SEQUENCE</scope>
    <source>
        <strain>Durham</strain>
        <strain evidence="10">NC isolate 2 -- Noor lab</strain>
    </source>
</reference>
<dbReference type="GO" id="GO:0046872">
    <property type="term" value="F:metal ion binding"/>
    <property type="evidence" value="ECO:0007669"/>
    <property type="project" value="UniProtKB-KW"/>
</dbReference>
<proteinExistence type="predicted"/>
<keyword evidence="8" id="KW-1133">Transmembrane helix</keyword>
<dbReference type="GO" id="GO:0006874">
    <property type="term" value="P:intracellular calcium ion homeostasis"/>
    <property type="evidence" value="ECO:0007669"/>
    <property type="project" value="TreeGrafter"/>
</dbReference>
<dbReference type="GO" id="GO:0019829">
    <property type="term" value="F:ATPase-coupled monoatomic cation transmembrane transporter activity"/>
    <property type="evidence" value="ECO:0007669"/>
    <property type="project" value="TreeGrafter"/>
</dbReference>
<evidence type="ECO:0000256" key="4">
    <source>
        <dbReference type="ARBA" id="ARBA00022741"/>
    </source>
</evidence>